<dbReference type="UniPathway" id="UPA00049">
    <property type="reaction ID" value="UER00059"/>
</dbReference>
<dbReference type="InterPro" id="IPR031728">
    <property type="entry name" value="GlcAase_C"/>
</dbReference>
<evidence type="ECO:0000313" key="13">
    <source>
        <dbReference type="EMBL" id="KGO60851.1"/>
    </source>
</evidence>
<evidence type="ECO:0000256" key="7">
    <source>
        <dbReference type="ARBA" id="ARBA00023304"/>
    </source>
</evidence>
<dbReference type="Gene3D" id="3.20.20.80">
    <property type="entry name" value="Glycosidases"/>
    <property type="match status" value="1"/>
</dbReference>
<comment type="similarity">
    <text evidence="3 8">Belongs to the TPP enzyme family.</text>
</comment>
<evidence type="ECO:0000256" key="5">
    <source>
        <dbReference type="ARBA" id="ARBA00022605"/>
    </source>
</evidence>
<evidence type="ECO:0000256" key="1">
    <source>
        <dbReference type="ARBA" id="ARBA00004974"/>
    </source>
</evidence>
<dbReference type="InterPro" id="IPR017853">
    <property type="entry name" value="GH"/>
</dbReference>
<dbReference type="PANTHER" id="PTHR18968:SF13">
    <property type="entry name" value="ACETOLACTATE SYNTHASE CATALYTIC SUBUNIT, MITOCHONDRIAL"/>
    <property type="match status" value="1"/>
</dbReference>
<comment type="caution">
    <text evidence="13">The sequence shown here is derived from an EMBL/GenBank/DDBJ whole genome shotgun (WGS) entry which is preliminary data.</text>
</comment>
<dbReference type="PANTHER" id="PTHR18968">
    <property type="entry name" value="THIAMINE PYROPHOSPHATE ENZYMES"/>
    <property type="match status" value="1"/>
</dbReference>
<evidence type="ECO:0000259" key="9">
    <source>
        <dbReference type="Pfam" id="PF00205"/>
    </source>
</evidence>
<evidence type="ECO:0000256" key="3">
    <source>
        <dbReference type="ARBA" id="ARBA00007812"/>
    </source>
</evidence>
<dbReference type="SUPFAM" id="SSF52467">
    <property type="entry name" value="DHS-like NAD/FAD-binding domain"/>
    <property type="match status" value="1"/>
</dbReference>
<dbReference type="GO" id="GO:0030976">
    <property type="term" value="F:thiamine pyrophosphate binding"/>
    <property type="evidence" value="ECO:0007669"/>
    <property type="project" value="UniProtKB-UniRule"/>
</dbReference>
<dbReference type="Gene3D" id="3.40.50.970">
    <property type="match status" value="2"/>
</dbReference>
<evidence type="ECO:0000259" key="10">
    <source>
        <dbReference type="Pfam" id="PF02775"/>
    </source>
</evidence>
<dbReference type="Pfam" id="PF16862">
    <property type="entry name" value="Glyco_hydro_79C"/>
    <property type="match status" value="1"/>
</dbReference>
<keyword evidence="8" id="KW-0460">Magnesium</keyword>
<comment type="catalytic activity">
    <reaction evidence="8">
        <text>2 pyruvate + H(+) = (2S)-2-acetolactate + CO2</text>
        <dbReference type="Rhea" id="RHEA:25249"/>
        <dbReference type="ChEBI" id="CHEBI:15361"/>
        <dbReference type="ChEBI" id="CHEBI:15378"/>
        <dbReference type="ChEBI" id="CHEBI:16526"/>
        <dbReference type="ChEBI" id="CHEBI:58476"/>
        <dbReference type="EC" id="2.2.1.6"/>
    </reaction>
</comment>
<keyword evidence="5 8" id="KW-0028">Amino-acid biosynthesis</keyword>
<dbReference type="SUPFAM" id="SSF51445">
    <property type="entry name" value="(Trans)glycosidases"/>
    <property type="match status" value="1"/>
</dbReference>
<dbReference type="GO" id="GO:0009097">
    <property type="term" value="P:isoleucine biosynthetic process"/>
    <property type="evidence" value="ECO:0007669"/>
    <property type="project" value="UniProtKB-UniPathway"/>
</dbReference>
<organism evidence="13 14">
    <name type="scientific">Penicillium expansum</name>
    <name type="common">Blue mold rot fungus</name>
    <dbReference type="NCBI Taxonomy" id="27334"/>
    <lineage>
        <taxon>Eukaryota</taxon>
        <taxon>Fungi</taxon>
        <taxon>Dikarya</taxon>
        <taxon>Ascomycota</taxon>
        <taxon>Pezizomycotina</taxon>
        <taxon>Eurotiomycetes</taxon>
        <taxon>Eurotiomycetidae</taxon>
        <taxon>Eurotiales</taxon>
        <taxon>Aspergillaceae</taxon>
        <taxon>Penicillium</taxon>
    </lineage>
</organism>
<dbReference type="Pfam" id="PF02776">
    <property type="entry name" value="TPP_enzyme_N"/>
    <property type="match status" value="1"/>
</dbReference>
<name>A0A0A2K191_PENEN</name>
<accession>A0A0A2K191</accession>
<keyword evidence="14" id="KW-1185">Reference proteome</keyword>
<dbReference type="UniPathway" id="UPA00047">
    <property type="reaction ID" value="UER00055"/>
</dbReference>
<dbReference type="GO" id="GO:0009099">
    <property type="term" value="P:L-valine biosynthetic process"/>
    <property type="evidence" value="ECO:0007669"/>
    <property type="project" value="UniProtKB-UniPathway"/>
</dbReference>
<dbReference type="FunFam" id="3.40.50.970:FF:000007">
    <property type="entry name" value="Acetolactate synthase"/>
    <property type="match status" value="1"/>
</dbReference>
<comment type="cofactor">
    <cofactor evidence="8">
        <name>Mg(2+)</name>
        <dbReference type="ChEBI" id="CHEBI:18420"/>
    </cofactor>
    <text evidence="8">Binds 1 Mg(2+) ion per subunit.</text>
</comment>
<evidence type="ECO:0000259" key="11">
    <source>
        <dbReference type="Pfam" id="PF02776"/>
    </source>
</evidence>
<comment type="pathway">
    <text evidence="1 8">Amino-acid biosynthesis; L-isoleucine biosynthesis; L-isoleucine from 2-oxobutanoate: step 1/4.</text>
</comment>
<dbReference type="GO" id="GO:0005739">
    <property type="term" value="C:mitochondrion"/>
    <property type="evidence" value="ECO:0007669"/>
    <property type="project" value="TreeGrafter"/>
</dbReference>
<evidence type="ECO:0000313" key="14">
    <source>
        <dbReference type="Proteomes" id="UP000030143"/>
    </source>
</evidence>
<dbReference type="Pfam" id="PF00205">
    <property type="entry name" value="TPP_enzyme_M"/>
    <property type="match status" value="1"/>
</dbReference>
<dbReference type="VEuPathDB" id="FungiDB:PEXP_006220"/>
<feature type="domain" description="Beta-glucuronidase C-terminal" evidence="12">
    <location>
        <begin position="927"/>
        <end position="1030"/>
    </location>
</feature>
<dbReference type="CDD" id="cd07035">
    <property type="entry name" value="TPP_PYR_POX_like"/>
    <property type="match status" value="1"/>
</dbReference>
<feature type="domain" description="Thiamine pyrophosphate enzyme N-terminal TPP-binding" evidence="11">
    <location>
        <begin position="10"/>
        <end position="126"/>
    </location>
</feature>
<dbReference type="InterPro" id="IPR012000">
    <property type="entry name" value="Thiamin_PyroP_enz_cen_dom"/>
</dbReference>
<evidence type="ECO:0000259" key="12">
    <source>
        <dbReference type="Pfam" id="PF16862"/>
    </source>
</evidence>
<dbReference type="PROSITE" id="PS00187">
    <property type="entry name" value="TPP_ENZYMES"/>
    <property type="match status" value="1"/>
</dbReference>
<dbReference type="InterPro" id="IPR013780">
    <property type="entry name" value="Glyco_hydro_b"/>
</dbReference>
<dbReference type="RefSeq" id="XP_016601861.1">
    <property type="nucleotide sequence ID" value="XM_016747386.1"/>
</dbReference>
<gene>
    <name evidence="13" type="ORF">PEX2_101160</name>
</gene>
<feature type="domain" description="Thiamine pyrophosphate enzyme TPP-binding" evidence="10">
    <location>
        <begin position="423"/>
        <end position="542"/>
    </location>
</feature>
<dbReference type="GO" id="GO:0003984">
    <property type="term" value="F:acetolactate synthase activity"/>
    <property type="evidence" value="ECO:0007669"/>
    <property type="project" value="UniProtKB-EC"/>
</dbReference>
<dbReference type="HOGENOM" id="CLU_293900_0_0_1"/>
<dbReference type="InterPro" id="IPR012001">
    <property type="entry name" value="Thiamin_PyroP_enz_TPP-bd_dom"/>
</dbReference>
<evidence type="ECO:0000256" key="4">
    <source>
        <dbReference type="ARBA" id="ARBA00013145"/>
    </source>
</evidence>
<dbReference type="InterPro" id="IPR045229">
    <property type="entry name" value="TPP_enz"/>
</dbReference>
<reference evidence="13 14" key="1">
    <citation type="journal article" date="2015" name="Mol. Plant Microbe Interact.">
        <title>Genome, transcriptome, and functional analyses of Penicillium expansum provide new insights into secondary metabolism and pathogenicity.</title>
        <authorList>
            <person name="Ballester A.R."/>
            <person name="Marcet-Houben M."/>
            <person name="Levin E."/>
            <person name="Sela N."/>
            <person name="Selma-Lazaro C."/>
            <person name="Carmona L."/>
            <person name="Wisniewski M."/>
            <person name="Droby S."/>
            <person name="Gonzalez-Candelas L."/>
            <person name="Gabaldon T."/>
        </authorList>
    </citation>
    <scope>NUCLEOTIDE SEQUENCE [LARGE SCALE GENOMIC DNA]</scope>
    <source>
        <strain evidence="13 14">MD-8</strain>
    </source>
</reference>
<dbReference type="InterPro" id="IPR011766">
    <property type="entry name" value="TPP_enzyme_TPP-bd"/>
</dbReference>
<dbReference type="STRING" id="27334.A0A0A2K191"/>
<dbReference type="Gene3D" id="2.60.40.1180">
    <property type="entry name" value="Golgi alpha-mannosidase II"/>
    <property type="match status" value="1"/>
</dbReference>
<dbReference type="SUPFAM" id="SSF52518">
    <property type="entry name" value="Thiamin diphosphate-binding fold (THDP-binding)"/>
    <property type="match status" value="2"/>
</dbReference>
<evidence type="ECO:0000256" key="8">
    <source>
        <dbReference type="RuleBase" id="RU003591"/>
    </source>
</evidence>
<dbReference type="AlphaFoldDB" id="A0A0A2K191"/>
<keyword evidence="7 8" id="KW-0100">Branched-chain amino acid biosynthesis</keyword>
<keyword evidence="8" id="KW-0808">Transferase</keyword>
<evidence type="ECO:0000256" key="2">
    <source>
        <dbReference type="ARBA" id="ARBA00005025"/>
    </source>
</evidence>
<proteinExistence type="inferred from homology"/>
<dbReference type="FunFam" id="3.40.50.1220:FF:000008">
    <property type="entry name" value="Acetolactate synthase"/>
    <property type="match status" value="1"/>
</dbReference>
<sequence>MPSHNSEGLTGGDLLCKLLASHNVSHVFGYPGGAALPLFDALYRNDLFRFILSHHEQGAGHMAEGYACASTKPGIVLVTSGPGSSNLVTPMLNALLDGTPMVVICGQVATTAQGTGAFQEIDIMAIARSCTKWCTAVKKISDLPNAVHDAFYHATSTRPGPVLISIPKDIGAGSFEPVTSQDPLSISPQRVKQEKPVQEEVALRDISCTSNVQDSIDHIAKLVNDSERPIICAGHGVLSNKTGPALLSQIAEKSKIPVATTLLGLGCFDETHELALHMVGTYGAPYANYSIQNADLVLVFGARLDERAVGNPLEYAPKAREAAQAGRGGIFQFDLNPEIVGKLIKPTQLVIGDLCDALPSLLSRLNKRDDREVWLDQIQQWKKKHVFQVPLKSMESHATPQQTMAELDRQTESLKHRVTVTTGVGQHQMWAAQRYRFRYPRSFVTSGSLGTMGFGLPAAIGAQIARPDQIVIDIDGDASFCMTMEELLTASQYDLPIKVLIFNNDVQGMIAQLQQSNYGGRVCFNRQANPDFVQLAQSMGWPFDKNKVQSETFNLMAFLPISALLMGLAASALSLTFNVPTSPPSNSSGQLSAAPVGVSLEFFTFPAYIQDVKSTMTCLQNLKDLTGTWPPMRIGGTTQDRATYDSLSTEAVTYTVASAGAAPETLTYGPSFISLAASYAGQVIIGLNRRLDDISNTISAALLVQSKMDNLYSIELGNEPNFFVNSDPIANGASWTAAADEASQVSWQDAVCGNLSATDIISAGVYFGTSPMSLVSLTEKEGDADDYVKDYCSHNYPQSSGSYNLATLMGHSDITTQIKPYAAEISAAAGKGKPHIFGETNSATQGGGGISPTFGAALWILDYVMQTVLMGTNALYFHQGTIGNCQYCWWGRYNIGSPYYGAYFATMALANADHIAPLDSQDTAYAAYAIYKAGIPVRVLLYNSDYYISTSGTRSSQTYTLSGLSSPSVTAKRLTAPYATSRVDQGQNPTVAGQTFVNGTCTIQGTESVETVTVSGGKASFTVTASEALLVYL</sequence>
<dbReference type="GO" id="GO:0050660">
    <property type="term" value="F:flavin adenine dinucleotide binding"/>
    <property type="evidence" value="ECO:0007669"/>
    <property type="project" value="InterPro"/>
</dbReference>
<dbReference type="InterPro" id="IPR029061">
    <property type="entry name" value="THDP-binding"/>
</dbReference>
<dbReference type="EMBL" id="JQFZ01000062">
    <property type="protein sequence ID" value="KGO60851.1"/>
    <property type="molecule type" value="Genomic_DNA"/>
</dbReference>
<dbReference type="Proteomes" id="UP000030143">
    <property type="component" value="Unassembled WGS sequence"/>
</dbReference>
<dbReference type="GeneID" id="27682806"/>
<protein>
    <recommendedName>
        <fullName evidence="4 8">Acetolactate synthase</fullName>
        <ecNumber evidence="4 8">2.2.1.6</ecNumber>
    </recommendedName>
</protein>
<dbReference type="InterPro" id="IPR029035">
    <property type="entry name" value="DHS-like_NAD/FAD-binding_dom"/>
</dbReference>
<dbReference type="Pfam" id="PF02775">
    <property type="entry name" value="TPP_enzyme_C"/>
    <property type="match status" value="1"/>
</dbReference>
<keyword evidence="8" id="KW-0479">Metal-binding</keyword>
<dbReference type="GO" id="GO:0000287">
    <property type="term" value="F:magnesium ion binding"/>
    <property type="evidence" value="ECO:0007669"/>
    <property type="project" value="UniProtKB-UniRule"/>
</dbReference>
<dbReference type="NCBIfam" id="TIGR00118">
    <property type="entry name" value="acolac_lg"/>
    <property type="match status" value="1"/>
</dbReference>
<dbReference type="InterPro" id="IPR012846">
    <property type="entry name" value="Acetolactate_synth_lsu"/>
</dbReference>
<dbReference type="InterPro" id="IPR000399">
    <property type="entry name" value="TPP-bd_CS"/>
</dbReference>
<feature type="domain" description="Thiamine pyrophosphate enzyme central" evidence="9">
    <location>
        <begin position="216"/>
        <end position="360"/>
    </location>
</feature>
<keyword evidence="6 8" id="KW-0786">Thiamine pyrophosphate</keyword>
<comment type="cofactor">
    <cofactor evidence="8">
        <name>thiamine diphosphate</name>
        <dbReference type="ChEBI" id="CHEBI:58937"/>
    </cofactor>
    <text evidence="8">Binds 1 thiamine pyrophosphate per subunit.</text>
</comment>
<dbReference type="GO" id="GO:0005948">
    <property type="term" value="C:acetolactate synthase complex"/>
    <property type="evidence" value="ECO:0007669"/>
    <property type="project" value="TreeGrafter"/>
</dbReference>
<dbReference type="EC" id="2.2.1.6" evidence="4 8"/>
<evidence type="ECO:0000256" key="6">
    <source>
        <dbReference type="ARBA" id="ARBA00023052"/>
    </source>
</evidence>
<comment type="pathway">
    <text evidence="2 8">Amino-acid biosynthesis; L-valine biosynthesis; L-valine from pyruvate: step 1/4.</text>
</comment>
<dbReference type="Gene3D" id="3.40.50.1220">
    <property type="entry name" value="TPP-binding domain"/>
    <property type="match status" value="1"/>
</dbReference>